<evidence type="ECO:0000259" key="12">
    <source>
        <dbReference type="Pfam" id="PF07993"/>
    </source>
</evidence>
<dbReference type="CDD" id="cd09071">
    <property type="entry name" value="FAR_C"/>
    <property type="match status" value="1"/>
</dbReference>
<dbReference type="GO" id="GO:0080019">
    <property type="term" value="F:alcohol-forming very long-chain fatty acyl-CoA reductase activity"/>
    <property type="evidence" value="ECO:0007669"/>
    <property type="project" value="InterPro"/>
</dbReference>
<evidence type="ECO:0000256" key="2">
    <source>
        <dbReference type="ARBA" id="ARBA00005928"/>
    </source>
</evidence>
<evidence type="ECO:0000256" key="6">
    <source>
        <dbReference type="ARBA" id="ARBA00022989"/>
    </source>
</evidence>
<dbReference type="GO" id="GO:0102965">
    <property type="term" value="F:alcohol-forming long-chain fatty acyl-CoA reductase activity"/>
    <property type="evidence" value="ECO:0007669"/>
    <property type="project" value="UniProtKB-EC"/>
</dbReference>
<evidence type="ECO:0000259" key="11">
    <source>
        <dbReference type="Pfam" id="PF03015"/>
    </source>
</evidence>
<name>A0A9Q0NFI6_9DIPT</name>
<keyword evidence="4 10" id="KW-0812">Transmembrane</keyword>
<feature type="transmembrane region" description="Helical" evidence="10">
    <location>
        <begin position="315"/>
        <end position="337"/>
    </location>
</feature>
<keyword evidence="10" id="KW-0560">Oxidoreductase</keyword>
<evidence type="ECO:0000313" key="13">
    <source>
        <dbReference type="EMBL" id="KAJ6649352.1"/>
    </source>
</evidence>
<dbReference type="InterPro" id="IPR033640">
    <property type="entry name" value="FAR_C"/>
</dbReference>
<dbReference type="GO" id="GO:0005777">
    <property type="term" value="C:peroxisome"/>
    <property type="evidence" value="ECO:0007669"/>
    <property type="project" value="TreeGrafter"/>
</dbReference>
<dbReference type="SUPFAM" id="SSF51735">
    <property type="entry name" value="NAD(P)-binding Rossmann-fold domains"/>
    <property type="match status" value="1"/>
</dbReference>
<sequence length="480" mass="54478">MTSLRLLENTMETSAVSEYYKNKCVFITGGTGYLGMAIVEKLLRSCPDVEKIYLLMRSKRGKSIEQRLEELTKNEVFETLLQNQTREIFKKLVAITGDVSEEHLGISPADRKILIDKVNVVIHSAATLDFNEGLKPTVTTNLLGTRRVMELCNEMKNLTSMVHVSSAFVNAYLLDCEEILYPPPESAEKVIDLATSLTDEALRELQPALLKDHPNTYTFTKHLAEHEVNKYAATFPCGIVRPSMITAAWKEPTPGWTNSKNGPQGFMMGAAKGVVRRLPIGSGLVYDYIPVDIVVNQTLVTGYHIYEKKYPHLKFMSSLFLFKISAIFVHFIPAYILDTLTRIGGGRPILVRLHKNVWNSLILLQKFIFTEWKFHNDNTIKLIDSMTKIDKIAFNIDIRPMDWEEYFVSLTLGVRRYLNKEPHSTLEAARGKDTLLLIWHLLLQALIYGGIWWLTAASLGMSFTKTGMVVPLSYLLFSFL</sequence>
<organism evidence="13 14">
    <name type="scientific">Pseudolycoriella hygida</name>
    <dbReference type="NCBI Taxonomy" id="35572"/>
    <lineage>
        <taxon>Eukaryota</taxon>
        <taxon>Metazoa</taxon>
        <taxon>Ecdysozoa</taxon>
        <taxon>Arthropoda</taxon>
        <taxon>Hexapoda</taxon>
        <taxon>Insecta</taxon>
        <taxon>Pterygota</taxon>
        <taxon>Neoptera</taxon>
        <taxon>Endopterygota</taxon>
        <taxon>Diptera</taxon>
        <taxon>Nematocera</taxon>
        <taxon>Sciaroidea</taxon>
        <taxon>Sciaridae</taxon>
        <taxon>Pseudolycoriella</taxon>
    </lineage>
</organism>
<feature type="domain" description="Fatty acyl-CoA reductase C-terminal" evidence="11">
    <location>
        <begin position="330"/>
        <end position="421"/>
    </location>
</feature>
<comment type="subcellular location">
    <subcellularLocation>
        <location evidence="1">Membrane</location>
        <topology evidence="1">Multi-pass membrane protein</topology>
    </subcellularLocation>
</comment>
<dbReference type="OrthoDB" id="429813at2759"/>
<keyword evidence="7 10" id="KW-0443">Lipid metabolism</keyword>
<evidence type="ECO:0000256" key="5">
    <source>
        <dbReference type="ARBA" id="ARBA00022857"/>
    </source>
</evidence>
<dbReference type="Pfam" id="PF07993">
    <property type="entry name" value="NAD_binding_4"/>
    <property type="match status" value="1"/>
</dbReference>
<evidence type="ECO:0000256" key="3">
    <source>
        <dbReference type="ARBA" id="ARBA00022516"/>
    </source>
</evidence>
<dbReference type="EMBL" id="WJQU01000001">
    <property type="protein sequence ID" value="KAJ6649352.1"/>
    <property type="molecule type" value="Genomic_DNA"/>
</dbReference>
<accession>A0A9Q0NFI6</accession>
<comment type="catalytic activity">
    <reaction evidence="9 10">
        <text>a long-chain fatty acyl-CoA + 2 NADPH + 2 H(+) = a long-chain primary fatty alcohol + 2 NADP(+) + CoA</text>
        <dbReference type="Rhea" id="RHEA:52716"/>
        <dbReference type="ChEBI" id="CHEBI:15378"/>
        <dbReference type="ChEBI" id="CHEBI:57287"/>
        <dbReference type="ChEBI" id="CHEBI:57783"/>
        <dbReference type="ChEBI" id="CHEBI:58349"/>
        <dbReference type="ChEBI" id="CHEBI:77396"/>
        <dbReference type="ChEBI" id="CHEBI:83139"/>
        <dbReference type="EC" id="1.2.1.84"/>
    </reaction>
</comment>
<dbReference type="InterPro" id="IPR036291">
    <property type="entry name" value="NAD(P)-bd_dom_sf"/>
</dbReference>
<dbReference type="PANTHER" id="PTHR11011">
    <property type="entry name" value="MALE STERILITY PROTEIN 2-RELATED"/>
    <property type="match status" value="1"/>
</dbReference>
<comment type="function">
    <text evidence="10">Catalyzes the reduction of fatty acyl-CoA to fatty alcohols.</text>
</comment>
<dbReference type="GO" id="GO:0035336">
    <property type="term" value="P:long-chain fatty-acyl-CoA metabolic process"/>
    <property type="evidence" value="ECO:0007669"/>
    <property type="project" value="TreeGrafter"/>
</dbReference>
<evidence type="ECO:0000256" key="1">
    <source>
        <dbReference type="ARBA" id="ARBA00004141"/>
    </source>
</evidence>
<keyword evidence="8 10" id="KW-0472">Membrane</keyword>
<dbReference type="InterPro" id="IPR013120">
    <property type="entry name" value="FAR_NAD-bd"/>
</dbReference>
<dbReference type="InterPro" id="IPR026055">
    <property type="entry name" value="FAR"/>
</dbReference>
<dbReference type="Gene3D" id="3.40.50.720">
    <property type="entry name" value="NAD(P)-binding Rossmann-like Domain"/>
    <property type="match status" value="1"/>
</dbReference>
<dbReference type="FunFam" id="3.40.50.720:FF:000143">
    <property type="entry name" value="Fatty acyl-CoA reductase"/>
    <property type="match status" value="1"/>
</dbReference>
<evidence type="ECO:0000256" key="4">
    <source>
        <dbReference type="ARBA" id="ARBA00022692"/>
    </source>
</evidence>
<comment type="similarity">
    <text evidence="2 10">Belongs to the fatty acyl-CoA reductase family.</text>
</comment>
<comment type="caution">
    <text evidence="13">The sequence shown here is derived from an EMBL/GenBank/DDBJ whole genome shotgun (WGS) entry which is preliminary data.</text>
</comment>
<reference evidence="13" key="1">
    <citation type="submission" date="2022-07" db="EMBL/GenBank/DDBJ databases">
        <authorList>
            <person name="Trinca V."/>
            <person name="Uliana J.V.C."/>
            <person name="Torres T.T."/>
            <person name="Ward R.J."/>
            <person name="Monesi N."/>
        </authorList>
    </citation>
    <scope>NUCLEOTIDE SEQUENCE</scope>
    <source>
        <strain evidence="13">HSMRA1968</strain>
        <tissue evidence="13">Whole embryos</tissue>
    </source>
</reference>
<dbReference type="AlphaFoldDB" id="A0A9Q0NFI6"/>
<dbReference type="EC" id="1.2.1.84" evidence="10"/>
<dbReference type="CDD" id="cd05236">
    <property type="entry name" value="FAR-N_SDR_e"/>
    <property type="match status" value="1"/>
</dbReference>
<evidence type="ECO:0000256" key="10">
    <source>
        <dbReference type="RuleBase" id="RU363097"/>
    </source>
</evidence>
<gene>
    <name evidence="13" type="ORF">Bhyg_04586</name>
</gene>
<feature type="domain" description="Thioester reductase (TE)" evidence="12">
    <location>
        <begin position="27"/>
        <end position="297"/>
    </location>
</feature>
<keyword evidence="14" id="KW-1185">Reference proteome</keyword>
<dbReference type="PANTHER" id="PTHR11011:SF45">
    <property type="entry name" value="FATTY ACYL-COA REDUCTASE CG8306-RELATED"/>
    <property type="match status" value="1"/>
</dbReference>
<evidence type="ECO:0000256" key="8">
    <source>
        <dbReference type="ARBA" id="ARBA00023136"/>
    </source>
</evidence>
<keyword evidence="5 10" id="KW-0521">NADP</keyword>
<evidence type="ECO:0000256" key="9">
    <source>
        <dbReference type="ARBA" id="ARBA00052530"/>
    </source>
</evidence>
<dbReference type="Proteomes" id="UP001151699">
    <property type="component" value="Chromosome A"/>
</dbReference>
<evidence type="ECO:0000313" key="14">
    <source>
        <dbReference type="Proteomes" id="UP001151699"/>
    </source>
</evidence>
<dbReference type="GO" id="GO:0016020">
    <property type="term" value="C:membrane"/>
    <property type="evidence" value="ECO:0007669"/>
    <property type="project" value="UniProtKB-SubCell"/>
</dbReference>
<proteinExistence type="inferred from homology"/>
<keyword evidence="6 10" id="KW-1133">Transmembrane helix</keyword>
<evidence type="ECO:0000256" key="7">
    <source>
        <dbReference type="ARBA" id="ARBA00023098"/>
    </source>
</evidence>
<protein>
    <recommendedName>
        <fullName evidence="10">Fatty acyl-CoA reductase</fullName>
        <ecNumber evidence="10">1.2.1.84</ecNumber>
    </recommendedName>
</protein>
<keyword evidence="3 10" id="KW-0444">Lipid biosynthesis</keyword>
<feature type="transmembrane region" description="Helical" evidence="10">
    <location>
        <begin position="434"/>
        <end position="453"/>
    </location>
</feature>
<dbReference type="Pfam" id="PF03015">
    <property type="entry name" value="Sterile"/>
    <property type="match status" value="1"/>
</dbReference>